<dbReference type="InterPro" id="IPR059179">
    <property type="entry name" value="MLKL-like_MCAfunc"/>
</dbReference>
<keyword evidence="2" id="KW-1185">Reference proteome</keyword>
<dbReference type="InterPro" id="IPR036537">
    <property type="entry name" value="Adaptor_Cbl_N_dom_sf"/>
</dbReference>
<accession>A0A397IH13</accession>
<organism evidence="1 2">
    <name type="scientific">Diversispora epigaea</name>
    <dbReference type="NCBI Taxonomy" id="1348612"/>
    <lineage>
        <taxon>Eukaryota</taxon>
        <taxon>Fungi</taxon>
        <taxon>Fungi incertae sedis</taxon>
        <taxon>Mucoromycota</taxon>
        <taxon>Glomeromycotina</taxon>
        <taxon>Glomeromycetes</taxon>
        <taxon>Diversisporales</taxon>
        <taxon>Diversisporaceae</taxon>
        <taxon>Diversispora</taxon>
    </lineage>
</organism>
<dbReference type="GO" id="GO:0007166">
    <property type="term" value="P:cell surface receptor signaling pathway"/>
    <property type="evidence" value="ECO:0007669"/>
    <property type="project" value="InterPro"/>
</dbReference>
<gene>
    <name evidence="1" type="ORF">Glove_217g225</name>
</gene>
<dbReference type="AlphaFoldDB" id="A0A397IH13"/>
<proteinExistence type="predicted"/>
<dbReference type="EMBL" id="PQFF01000202">
    <property type="protein sequence ID" value="RHZ75105.1"/>
    <property type="molecule type" value="Genomic_DNA"/>
</dbReference>
<dbReference type="CDD" id="cd21037">
    <property type="entry name" value="MLKL_NTD"/>
    <property type="match status" value="2"/>
</dbReference>
<dbReference type="OrthoDB" id="2314769at2759"/>
<reference evidence="1 2" key="1">
    <citation type="submission" date="2018-08" db="EMBL/GenBank/DDBJ databases">
        <title>Genome and evolution of the arbuscular mycorrhizal fungus Diversispora epigaea (formerly Glomus versiforme) and its bacterial endosymbionts.</title>
        <authorList>
            <person name="Sun X."/>
            <person name="Fei Z."/>
            <person name="Harrison M."/>
        </authorList>
    </citation>
    <scope>NUCLEOTIDE SEQUENCE [LARGE SCALE GENOMIC DNA]</scope>
    <source>
        <strain evidence="1 2">IT104</strain>
    </source>
</reference>
<dbReference type="STRING" id="1348612.A0A397IH13"/>
<evidence type="ECO:0000313" key="1">
    <source>
        <dbReference type="EMBL" id="RHZ75105.1"/>
    </source>
</evidence>
<evidence type="ECO:0000313" key="2">
    <source>
        <dbReference type="Proteomes" id="UP000266861"/>
    </source>
</evidence>
<sequence>MNKHMQTIGMVVVPFLPLFTAVMNIVKSLNIICENAKYNERICKALLVRVEIIQHVVNSLLWKKKENVENFREQNYYHAWVRLIDVLTNIENFAKAVTQQAGLQKYSNANFLQQSFDRNIKEFKSVCTELQFKIALYSTQTFAVEPFLPLFSTVTNVVDGLYTTYENAKCNKKICLALIDCVEIVQQAVKSLVRRQHQQENVENFRNQTYYHSWIRFINVLKIKLSTVRFGPV</sequence>
<protein>
    <submittedName>
        <fullName evidence="1">Uncharacterized protein</fullName>
    </submittedName>
</protein>
<dbReference type="Gene3D" id="1.20.930.20">
    <property type="entry name" value="Adaptor protein Cbl, N-terminal domain"/>
    <property type="match status" value="2"/>
</dbReference>
<name>A0A397IH13_9GLOM</name>
<dbReference type="Proteomes" id="UP000266861">
    <property type="component" value="Unassembled WGS sequence"/>
</dbReference>
<comment type="caution">
    <text evidence="1">The sequence shown here is derived from an EMBL/GenBank/DDBJ whole genome shotgun (WGS) entry which is preliminary data.</text>
</comment>